<dbReference type="Proteomes" id="UP000540506">
    <property type="component" value="Unassembled WGS sequence"/>
</dbReference>
<accession>A0A7W7R9V6</accession>
<protein>
    <submittedName>
        <fullName evidence="2">Uncharacterized protein</fullName>
    </submittedName>
</protein>
<proteinExistence type="predicted"/>
<evidence type="ECO:0000313" key="3">
    <source>
        <dbReference type="Proteomes" id="UP000540506"/>
    </source>
</evidence>
<evidence type="ECO:0000256" key="1">
    <source>
        <dbReference type="SAM" id="MobiDB-lite"/>
    </source>
</evidence>
<feature type="compositionally biased region" description="Low complexity" evidence="1">
    <location>
        <begin position="1"/>
        <end position="21"/>
    </location>
</feature>
<gene>
    <name evidence="2" type="ORF">FHR34_007212</name>
</gene>
<name>A0A7W7R9V6_KITKI</name>
<dbReference type="AlphaFoldDB" id="A0A7W7R9V6"/>
<reference evidence="2 3" key="1">
    <citation type="submission" date="2020-08" db="EMBL/GenBank/DDBJ databases">
        <title>Sequencing the genomes of 1000 actinobacteria strains.</title>
        <authorList>
            <person name="Klenk H.-P."/>
        </authorList>
    </citation>
    <scope>NUCLEOTIDE SEQUENCE [LARGE SCALE GENOMIC DNA]</scope>
    <source>
        <strain evidence="2 3">DSM 41654</strain>
    </source>
</reference>
<evidence type="ECO:0000313" key="2">
    <source>
        <dbReference type="EMBL" id="MBB4928117.1"/>
    </source>
</evidence>
<organism evidence="2 3">
    <name type="scientific">Kitasatospora kifunensis</name>
    <name type="common">Streptomyces kifunensis</name>
    <dbReference type="NCBI Taxonomy" id="58351"/>
    <lineage>
        <taxon>Bacteria</taxon>
        <taxon>Bacillati</taxon>
        <taxon>Actinomycetota</taxon>
        <taxon>Actinomycetes</taxon>
        <taxon>Kitasatosporales</taxon>
        <taxon>Streptomycetaceae</taxon>
        <taxon>Kitasatospora</taxon>
    </lineage>
</organism>
<sequence length="170" mass="18304">MTVTATSTTTPPTSLPGAAGPVGQLSPAVPGTPSSPPVLVLDPGALTDPVERERALAQLLRYQSQVLTARLGSEEGDRVELLEPVHATWIDEDLAAEEYWEEDARVRVHVPAGTLGVITRVRRHPTPFPYVVAFDRGPECAVRDLQITRCADRSLTLAAPPAPAPEAWMR</sequence>
<dbReference type="RefSeq" id="WP_184945053.1">
    <property type="nucleotide sequence ID" value="NZ_JACHJV010000002.1"/>
</dbReference>
<comment type="caution">
    <text evidence="2">The sequence shown here is derived from an EMBL/GenBank/DDBJ whole genome shotgun (WGS) entry which is preliminary data.</text>
</comment>
<feature type="region of interest" description="Disordered" evidence="1">
    <location>
        <begin position="1"/>
        <end position="44"/>
    </location>
</feature>
<dbReference type="EMBL" id="JACHJV010000002">
    <property type="protein sequence ID" value="MBB4928117.1"/>
    <property type="molecule type" value="Genomic_DNA"/>
</dbReference>
<keyword evidence="3" id="KW-1185">Reference proteome</keyword>